<name>A0A9Q9AQV4_9PEZI</name>
<dbReference type="InterPro" id="IPR048263">
    <property type="entry name" value="Arb2"/>
</dbReference>
<dbReference type="GO" id="GO:0005634">
    <property type="term" value="C:nucleus"/>
    <property type="evidence" value="ECO:0007669"/>
    <property type="project" value="TreeGrafter"/>
</dbReference>
<dbReference type="Pfam" id="PF22749">
    <property type="entry name" value="Arb2"/>
    <property type="match status" value="1"/>
</dbReference>
<dbReference type="GO" id="GO:0035197">
    <property type="term" value="F:siRNA binding"/>
    <property type="evidence" value="ECO:0007669"/>
    <property type="project" value="TreeGrafter"/>
</dbReference>
<feature type="compositionally biased region" description="Basic and acidic residues" evidence="1">
    <location>
        <begin position="503"/>
        <end position="514"/>
    </location>
</feature>
<dbReference type="Proteomes" id="UP001056384">
    <property type="component" value="Chromosome 3"/>
</dbReference>
<keyword evidence="4" id="KW-1185">Reference proteome</keyword>
<feature type="region of interest" description="Disordered" evidence="1">
    <location>
        <begin position="503"/>
        <end position="525"/>
    </location>
</feature>
<protein>
    <recommendedName>
        <fullName evidence="2">Arb2 domain-containing protein</fullName>
    </recommendedName>
</protein>
<gene>
    <name evidence="3" type="ORF">Slin15195_G038520</name>
</gene>
<evidence type="ECO:0000313" key="3">
    <source>
        <dbReference type="EMBL" id="USW50533.1"/>
    </source>
</evidence>
<dbReference type="PANTHER" id="PTHR21357">
    <property type="entry name" value="FAM172 FAMILY PROTEIN HOMOLOG CG10038"/>
    <property type="match status" value="1"/>
</dbReference>
<feature type="compositionally biased region" description="Acidic residues" evidence="1">
    <location>
        <begin position="447"/>
        <end position="456"/>
    </location>
</feature>
<feature type="region of interest" description="Disordered" evidence="1">
    <location>
        <begin position="368"/>
        <end position="461"/>
    </location>
</feature>
<dbReference type="GO" id="GO:0031048">
    <property type="term" value="P:regulatory ncRNA-mediated heterochromatin formation"/>
    <property type="evidence" value="ECO:0007669"/>
    <property type="project" value="TreeGrafter"/>
</dbReference>
<feature type="domain" description="Arb2" evidence="2">
    <location>
        <begin position="15"/>
        <end position="329"/>
    </location>
</feature>
<sequence>MFRCTRAPLEPMFSPTLTSFAFHKSPNGEFLSTSTNQHFTFFHTSNDRVNDLRRGAFQEALRVDIAAELKEKYGVVEVFLSGEEGRDVGFGERPKGKHVSLLMTERGELRKKRDVVVVVGESGQDCGVWAWRVVQREGGVERGSAVGLVRRLAEWEGGEGDGEKEMAKLKLSDEGCGGEGEDETPGIIILNPGQLLYSHDMGKNVSMPTWQSRPRPTAISECYKIEPRYNFIPGHENPHKHVQTVFNHILPKLIPSNARLHIITIGDGAEPTIDLLNQTLLKNANLKLPAGMLESIALIDPTHEHDSITSDLLRAFLATRGKSWMQSEETKGTRLLMPEGALLGMPALEYAPNARAVLPELEGALVTDSSDEVASAQDSNVVESDSNEHEDSAAAGADDDRSPTPVPPNTPAALLPTSPEPIFTPQTVTLPQPQPDQEGSAPNNNENEFDEEEDEYPPPLPLQVSCPTYSAGVCDGVVETVFPAVMDDVLEYLWTHIKLARDSEKSAAAREEARGVAWPRDGDEE</sequence>
<feature type="compositionally biased region" description="Basic and acidic residues" evidence="1">
    <location>
        <begin position="386"/>
        <end position="402"/>
    </location>
</feature>
<evidence type="ECO:0000259" key="2">
    <source>
        <dbReference type="Pfam" id="PF22749"/>
    </source>
</evidence>
<evidence type="ECO:0000313" key="4">
    <source>
        <dbReference type="Proteomes" id="UP001056384"/>
    </source>
</evidence>
<feature type="compositionally biased region" description="Low complexity" evidence="1">
    <location>
        <begin position="424"/>
        <end position="446"/>
    </location>
</feature>
<proteinExistence type="predicted"/>
<organism evidence="3 4">
    <name type="scientific">Septoria linicola</name>
    <dbReference type="NCBI Taxonomy" id="215465"/>
    <lineage>
        <taxon>Eukaryota</taxon>
        <taxon>Fungi</taxon>
        <taxon>Dikarya</taxon>
        <taxon>Ascomycota</taxon>
        <taxon>Pezizomycotina</taxon>
        <taxon>Dothideomycetes</taxon>
        <taxon>Dothideomycetidae</taxon>
        <taxon>Mycosphaerellales</taxon>
        <taxon>Mycosphaerellaceae</taxon>
        <taxon>Septoria</taxon>
    </lineage>
</organism>
<dbReference type="EMBL" id="CP099420">
    <property type="protein sequence ID" value="USW50533.1"/>
    <property type="molecule type" value="Genomic_DNA"/>
</dbReference>
<dbReference type="AlphaFoldDB" id="A0A9Q9AQV4"/>
<evidence type="ECO:0000256" key="1">
    <source>
        <dbReference type="SAM" id="MobiDB-lite"/>
    </source>
</evidence>
<dbReference type="PANTHER" id="PTHR21357:SF4">
    <property type="entry name" value="FAM172 FAMILY PROTEIN HOMOLOG CG10038"/>
    <property type="match status" value="1"/>
</dbReference>
<dbReference type="InterPro" id="IPR053858">
    <property type="entry name" value="Arb2_dom"/>
</dbReference>
<accession>A0A9Q9AQV4</accession>
<reference evidence="3" key="1">
    <citation type="submission" date="2022-06" db="EMBL/GenBank/DDBJ databases">
        <title>Complete genome sequences of two strains of the flax pathogen Septoria linicola.</title>
        <authorList>
            <person name="Lapalu N."/>
            <person name="Simon A."/>
            <person name="Demenou B."/>
            <person name="Paumier D."/>
            <person name="Guillot M.-P."/>
            <person name="Gout L."/>
            <person name="Valade R."/>
        </authorList>
    </citation>
    <scope>NUCLEOTIDE SEQUENCE</scope>
    <source>
        <strain evidence="3">SE15195</strain>
    </source>
</reference>